<feature type="domain" description="Nudix hydrolase" evidence="3">
    <location>
        <begin position="48"/>
        <end position="178"/>
    </location>
</feature>
<dbReference type="PROSITE" id="PS00893">
    <property type="entry name" value="NUDIX_BOX"/>
    <property type="match status" value="1"/>
</dbReference>
<evidence type="ECO:0000256" key="2">
    <source>
        <dbReference type="ARBA" id="ARBA00022801"/>
    </source>
</evidence>
<dbReference type="RefSeq" id="WP_003787577.1">
    <property type="nucleotide sequence ID" value="NZ_CP091518.1"/>
</dbReference>
<keyword evidence="2 4" id="KW-0378">Hydrolase</keyword>
<accession>A0AAX2J738</accession>
<dbReference type="GO" id="GO:0019144">
    <property type="term" value="F:ADP-sugar diphosphatase activity"/>
    <property type="evidence" value="ECO:0007669"/>
    <property type="project" value="TreeGrafter"/>
</dbReference>
<dbReference type="Proteomes" id="UP000248598">
    <property type="component" value="Chromosome 1"/>
</dbReference>
<dbReference type="GO" id="GO:0006753">
    <property type="term" value="P:nucleoside phosphate metabolic process"/>
    <property type="evidence" value="ECO:0007669"/>
    <property type="project" value="TreeGrafter"/>
</dbReference>
<dbReference type="InterPro" id="IPR000086">
    <property type="entry name" value="NUDIX_hydrolase_dom"/>
</dbReference>
<dbReference type="AlphaFoldDB" id="A0AAX2J738"/>
<dbReference type="PANTHER" id="PTHR11839">
    <property type="entry name" value="UDP/ADP-SUGAR PYROPHOSPHATASE"/>
    <property type="match status" value="1"/>
</dbReference>
<dbReference type="GO" id="GO:0005829">
    <property type="term" value="C:cytosol"/>
    <property type="evidence" value="ECO:0007669"/>
    <property type="project" value="TreeGrafter"/>
</dbReference>
<dbReference type="InterPro" id="IPR020084">
    <property type="entry name" value="NUDIX_hydrolase_CS"/>
</dbReference>
<dbReference type="GO" id="GO:0019693">
    <property type="term" value="P:ribose phosphate metabolic process"/>
    <property type="evidence" value="ECO:0007669"/>
    <property type="project" value="TreeGrafter"/>
</dbReference>
<evidence type="ECO:0000313" key="5">
    <source>
        <dbReference type="Proteomes" id="UP000248598"/>
    </source>
</evidence>
<evidence type="ECO:0000313" key="4">
    <source>
        <dbReference type="EMBL" id="SQH25828.1"/>
    </source>
</evidence>
<protein>
    <submittedName>
        <fullName evidence="4">ADP compounds hydrolase nudE</fullName>
        <ecNumber evidence="4">3.6.1.-</ecNumber>
    </submittedName>
</protein>
<reference evidence="4 5" key="1">
    <citation type="submission" date="2018-06" db="EMBL/GenBank/DDBJ databases">
        <authorList>
            <consortium name="Pathogen Informatics"/>
            <person name="Doyle S."/>
        </authorList>
    </citation>
    <scope>NUCLEOTIDE SEQUENCE [LARGE SCALE GENOMIC DNA]</scope>
    <source>
        <strain evidence="4 5">NCTC10529</strain>
    </source>
</reference>
<evidence type="ECO:0000259" key="3">
    <source>
        <dbReference type="PROSITE" id="PS51462"/>
    </source>
</evidence>
<dbReference type="Pfam" id="PF00293">
    <property type="entry name" value="NUDIX"/>
    <property type="match status" value="1"/>
</dbReference>
<dbReference type="PANTHER" id="PTHR11839:SF12">
    <property type="entry name" value="ADP COMPOUNDS HYDROLASE NUDE"/>
    <property type="match status" value="1"/>
</dbReference>
<comment type="cofactor">
    <cofactor evidence="1">
        <name>Mg(2+)</name>
        <dbReference type="ChEBI" id="CHEBI:18420"/>
    </cofactor>
</comment>
<name>A0AAX2J738_KINKI</name>
<dbReference type="EC" id="3.6.1.-" evidence="4"/>
<gene>
    <name evidence="4" type="primary">nudE</name>
    <name evidence="4" type="ORF">NCTC10529_02042</name>
</gene>
<dbReference type="NCBIfam" id="NF008736">
    <property type="entry name" value="PRK11762.1"/>
    <property type="match status" value="1"/>
</dbReference>
<dbReference type="FunFam" id="3.90.79.10:FF:000006">
    <property type="entry name" value="ADP compounds hydrolase NudE"/>
    <property type="match status" value="1"/>
</dbReference>
<sequence>MSILQSDQIRPEILAVRTVAQTAVFEIQSVDLRFSNGTQRTYERLTPARRPAVMVLPIENNELIMIREYAVGTERHELTCVKGLIDAGETAAQAANRELQEEIGHGANHLTFVRELYSSPSHMYSPMHVFIAQDLYPSVLQGDEPEPLQIVRLPLSDLDDLIGQSEMGDARVLSALMLLQRWLRS</sequence>
<evidence type="ECO:0000256" key="1">
    <source>
        <dbReference type="ARBA" id="ARBA00001946"/>
    </source>
</evidence>
<dbReference type="PROSITE" id="PS51462">
    <property type="entry name" value="NUDIX"/>
    <property type="match status" value="1"/>
</dbReference>
<proteinExistence type="predicted"/>
<dbReference type="GeneID" id="93263301"/>
<dbReference type="InterPro" id="IPR015797">
    <property type="entry name" value="NUDIX_hydrolase-like_dom_sf"/>
</dbReference>
<organism evidence="4 5">
    <name type="scientific">Kingella kingae</name>
    <dbReference type="NCBI Taxonomy" id="504"/>
    <lineage>
        <taxon>Bacteria</taxon>
        <taxon>Pseudomonadati</taxon>
        <taxon>Pseudomonadota</taxon>
        <taxon>Betaproteobacteria</taxon>
        <taxon>Neisseriales</taxon>
        <taxon>Neisseriaceae</taxon>
        <taxon>Kingella</taxon>
    </lineage>
</organism>
<dbReference type="Gene3D" id="3.90.79.10">
    <property type="entry name" value="Nucleoside Triphosphate Pyrophosphohydrolase"/>
    <property type="match status" value="1"/>
</dbReference>
<dbReference type="SUPFAM" id="SSF55811">
    <property type="entry name" value="Nudix"/>
    <property type="match status" value="1"/>
</dbReference>
<dbReference type="EMBL" id="LS483426">
    <property type="protein sequence ID" value="SQH25828.1"/>
    <property type="molecule type" value="Genomic_DNA"/>
</dbReference>